<accession>C5FRJ8</accession>
<feature type="compositionally biased region" description="Low complexity" evidence="4">
    <location>
        <begin position="88"/>
        <end position="102"/>
    </location>
</feature>
<dbReference type="OrthoDB" id="3034343at2759"/>
<dbReference type="RefSeq" id="XP_002845451.1">
    <property type="nucleotide sequence ID" value="XM_002845405.1"/>
</dbReference>
<evidence type="ECO:0000259" key="5">
    <source>
        <dbReference type="PROSITE" id="PS50048"/>
    </source>
</evidence>
<organism evidence="6 7">
    <name type="scientific">Arthroderma otae (strain ATCC MYA-4605 / CBS 113480)</name>
    <name type="common">Microsporum canis</name>
    <dbReference type="NCBI Taxonomy" id="554155"/>
    <lineage>
        <taxon>Eukaryota</taxon>
        <taxon>Fungi</taxon>
        <taxon>Dikarya</taxon>
        <taxon>Ascomycota</taxon>
        <taxon>Pezizomycotina</taxon>
        <taxon>Eurotiomycetes</taxon>
        <taxon>Eurotiomycetidae</taxon>
        <taxon>Onygenales</taxon>
        <taxon>Arthrodermataceae</taxon>
        <taxon>Microsporum</taxon>
    </lineage>
</organism>
<sequence length="746" mass="82975">MADSVPKQYPKQRKSFQIETRFGGARELKSRKDRPCDACRKRKTACVIVTKPPCRFCESKCQTCSFISTPKPRRRSPAKEQGKGSENGTSPSASGSTHTSSPRPNKAALYHSPSDQLGRSGIEALSPISTLSVSDQKRTATAAVPEYPDPVPGHPQVIPISGPPFTHPQDYSYFTNPTAPPHAVPLTTGGINNGCALDEITGHTAHFIGLSGEQDMDLLSSFRSDILNETNYVDVNFCRVEPGDPAQGLPPVHFSVVRDWFPERDHKAKMIASNGVEGIVGDRADSLVRLYFEHVHPAFPILSKGRFLREYMQDKYKIPPSLRGAVYGLASPFMNQDSALSGTQPINQADLFEHVHSSLNRELESPKIATLQACLLVLHEQPAENGTTESPKVWAFSGQAVSCAHALGLHRDPTFWDIPDQEKRLRRKLWWATYYTDKWTSICHGNPPHIHHGSFDTKDIEIEDLVSDEDVAGQTFPAFVREGDWPCALSLAVRFIERIKLTKLLDNVLGCSFTLAGYSESIKGYLAKEEPLLRCQAALQDWMSFLPQCLGLSFSQQRLGRCINASLHLSFYATETLLFRALMAPATVHSKTTPSSSLRRHFDSAITCFQSFVRFVSTIRQDTLQSFWGRHARSNFILCTNFLVYLFLCAFTSDRVIAAYEMLESFHKSIKHLLSLTDERNAGLLRPAVLRIDSFFGQAVEIMSSQAGSVSPAMAVGVLEEQQWASAKTELDEHKSRNMNEPVIAT</sequence>
<gene>
    <name evidence="6" type="ORF">MCYG_05320</name>
</gene>
<dbReference type="InterPro" id="IPR050797">
    <property type="entry name" value="Carb_Metab_Trans_Reg"/>
</dbReference>
<evidence type="ECO:0000313" key="7">
    <source>
        <dbReference type="Proteomes" id="UP000002035"/>
    </source>
</evidence>
<dbReference type="PROSITE" id="PS00463">
    <property type="entry name" value="ZN2_CY6_FUNGAL_1"/>
    <property type="match status" value="1"/>
</dbReference>
<feature type="domain" description="Zn(2)-C6 fungal-type" evidence="5">
    <location>
        <begin position="35"/>
        <end position="66"/>
    </location>
</feature>
<dbReference type="GO" id="GO:0000981">
    <property type="term" value="F:DNA-binding transcription factor activity, RNA polymerase II-specific"/>
    <property type="evidence" value="ECO:0007669"/>
    <property type="project" value="InterPro"/>
</dbReference>
<feature type="region of interest" description="Disordered" evidence="4">
    <location>
        <begin position="1"/>
        <end position="23"/>
    </location>
</feature>
<dbReference type="HOGENOM" id="CLU_006632_2_0_1"/>
<evidence type="ECO:0000256" key="1">
    <source>
        <dbReference type="ARBA" id="ARBA00023015"/>
    </source>
</evidence>
<evidence type="ECO:0000313" key="6">
    <source>
        <dbReference type="EMBL" id="EEQ32501.1"/>
    </source>
</evidence>
<dbReference type="GO" id="GO:0008270">
    <property type="term" value="F:zinc ion binding"/>
    <property type="evidence" value="ECO:0007669"/>
    <property type="project" value="InterPro"/>
</dbReference>
<dbReference type="InterPro" id="IPR001138">
    <property type="entry name" value="Zn2Cys6_DnaBD"/>
</dbReference>
<dbReference type="GO" id="GO:0003677">
    <property type="term" value="F:DNA binding"/>
    <property type="evidence" value="ECO:0007669"/>
    <property type="project" value="InterPro"/>
</dbReference>
<dbReference type="Proteomes" id="UP000002035">
    <property type="component" value="Unassembled WGS sequence"/>
</dbReference>
<dbReference type="VEuPathDB" id="FungiDB:MCYG_05320"/>
<keyword evidence="7" id="KW-1185">Reference proteome</keyword>
<dbReference type="PANTHER" id="PTHR31668:SF23">
    <property type="entry name" value="ZN(II)2CYS6 TRANSCRIPTION FACTOR (EUROFUNG)"/>
    <property type="match status" value="1"/>
</dbReference>
<keyword evidence="1" id="KW-0805">Transcription regulation</keyword>
<dbReference type="InterPro" id="IPR007219">
    <property type="entry name" value="XnlR_reg_dom"/>
</dbReference>
<dbReference type="SMART" id="SM00906">
    <property type="entry name" value="Fungal_trans"/>
    <property type="match status" value="1"/>
</dbReference>
<dbReference type="GeneID" id="9228577"/>
<dbReference type="Pfam" id="PF04082">
    <property type="entry name" value="Fungal_trans"/>
    <property type="match status" value="1"/>
</dbReference>
<dbReference type="GO" id="GO:0006351">
    <property type="term" value="P:DNA-templated transcription"/>
    <property type="evidence" value="ECO:0007669"/>
    <property type="project" value="InterPro"/>
</dbReference>
<dbReference type="AlphaFoldDB" id="C5FRJ8"/>
<keyword evidence="3" id="KW-0539">Nucleus</keyword>
<keyword evidence="2" id="KW-0804">Transcription</keyword>
<evidence type="ECO:0000256" key="3">
    <source>
        <dbReference type="ARBA" id="ARBA00023242"/>
    </source>
</evidence>
<dbReference type="PROSITE" id="PS50048">
    <property type="entry name" value="ZN2_CY6_FUNGAL_2"/>
    <property type="match status" value="1"/>
</dbReference>
<dbReference type="STRING" id="554155.C5FRJ8"/>
<name>C5FRJ8_ARTOC</name>
<reference evidence="7" key="1">
    <citation type="journal article" date="2012" name="MBio">
        <title>Comparative genome analysis of Trichophyton rubrum and related dermatophytes reveals candidate genes involved in infection.</title>
        <authorList>
            <person name="Martinez D.A."/>
            <person name="Oliver B.G."/>
            <person name="Graeser Y."/>
            <person name="Goldberg J.M."/>
            <person name="Li W."/>
            <person name="Martinez-Rossi N.M."/>
            <person name="Monod M."/>
            <person name="Shelest E."/>
            <person name="Barton R.C."/>
            <person name="Birch E."/>
            <person name="Brakhage A.A."/>
            <person name="Chen Z."/>
            <person name="Gurr S.J."/>
            <person name="Heiman D."/>
            <person name="Heitman J."/>
            <person name="Kosti I."/>
            <person name="Rossi A."/>
            <person name="Saif S."/>
            <person name="Samalova M."/>
            <person name="Saunders C.W."/>
            <person name="Shea T."/>
            <person name="Summerbell R.C."/>
            <person name="Xu J."/>
            <person name="Young S."/>
            <person name="Zeng Q."/>
            <person name="Birren B.W."/>
            <person name="Cuomo C.A."/>
            <person name="White T.C."/>
        </authorList>
    </citation>
    <scope>NUCLEOTIDE SEQUENCE [LARGE SCALE GENOMIC DNA]</scope>
    <source>
        <strain evidence="7">ATCC MYA-4605 / CBS 113480</strain>
    </source>
</reference>
<dbReference type="CDD" id="cd00067">
    <property type="entry name" value="GAL4"/>
    <property type="match status" value="1"/>
</dbReference>
<proteinExistence type="predicted"/>
<dbReference type="CDD" id="cd12148">
    <property type="entry name" value="fungal_TF_MHR"/>
    <property type="match status" value="1"/>
</dbReference>
<dbReference type="GO" id="GO:0001080">
    <property type="term" value="P:nitrogen catabolite activation of transcription from RNA polymerase II promoter"/>
    <property type="evidence" value="ECO:0007669"/>
    <property type="project" value="TreeGrafter"/>
</dbReference>
<evidence type="ECO:0000256" key="4">
    <source>
        <dbReference type="SAM" id="MobiDB-lite"/>
    </source>
</evidence>
<dbReference type="EMBL" id="DS995705">
    <property type="protein sequence ID" value="EEQ32501.1"/>
    <property type="molecule type" value="Genomic_DNA"/>
</dbReference>
<dbReference type="OMA" id="VSHGNPP"/>
<dbReference type="GO" id="GO:0005634">
    <property type="term" value="C:nucleus"/>
    <property type="evidence" value="ECO:0007669"/>
    <property type="project" value="TreeGrafter"/>
</dbReference>
<evidence type="ECO:0000256" key="2">
    <source>
        <dbReference type="ARBA" id="ARBA00023163"/>
    </source>
</evidence>
<dbReference type="eggNOG" id="ENOG502SJB7">
    <property type="taxonomic scope" value="Eukaryota"/>
</dbReference>
<dbReference type="PANTHER" id="PTHR31668">
    <property type="entry name" value="GLUCOSE TRANSPORT TRANSCRIPTION REGULATOR RGT1-RELATED-RELATED"/>
    <property type="match status" value="1"/>
</dbReference>
<feature type="region of interest" description="Disordered" evidence="4">
    <location>
        <begin position="68"/>
        <end position="120"/>
    </location>
</feature>
<protein>
    <submittedName>
        <fullName evidence="6">Fungal specific transcription factor domain-containing protein</fullName>
    </submittedName>
</protein>